<feature type="compositionally biased region" description="Basic and acidic residues" evidence="1">
    <location>
        <begin position="17"/>
        <end position="74"/>
    </location>
</feature>
<evidence type="ECO:0000313" key="3">
    <source>
        <dbReference type="WBParaSite" id="Hba_16922"/>
    </source>
</evidence>
<reference evidence="3" key="1">
    <citation type="submission" date="2016-11" db="UniProtKB">
        <authorList>
            <consortium name="WormBaseParasite"/>
        </authorList>
    </citation>
    <scope>IDENTIFICATION</scope>
</reference>
<feature type="compositionally biased region" description="Basic and acidic residues" evidence="1">
    <location>
        <begin position="92"/>
        <end position="107"/>
    </location>
</feature>
<dbReference type="WBParaSite" id="Hba_16922">
    <property type="protein sequence ID" value="Hba_16922"/>
    <property type="gene ID" value="Hba_16922"/>
</dbReference>
<name>A0A1I7XGP3_HETBA</name>
<dbReference type="Proteomes" id="UP000095283">
    <property type="component" value="Unplaced"/>
</dbReference>
<dbReference type="AlphaFoldDB" id="A0A1I7XGP3"/>
<feature type="region of interest" description="Disordered" evidence="1">
    <location>
        <begin position="174"/>
        <end position="293"/>
    </location>
</feature>
<evidence type="ECO:0000313" key="2">
    <source>
        <dbReference type="Proteomes" id="UP000095283"/>
    </source>
</evidence>
<feature type="compositionally biased region" description="Low complexity" evidence="1">
    <location>
        <begin position="218"/>
        <end position="238"/>
    </location>
</feature>
<organism evidence="2 3">
    <name type="scientific">Heterorhabditis bacteriophora</name>
    <name type="common">Entomopathogenic nematode worm</name>
    <dbReference type="NCBI Taxonomy" id="37862"/>
    <lineage>
        <taxon>Eukaryota</taxon>
        <taxon>Metazoa</taxon>
        <taxon>Ecdysozoa</taxon>
        <taxon>Nematoda</taxon>
        <taxon>Chromadorea</taxon>
        <taxon>Rhabditida</taxon>
        <taxon>Rhabditina</taxon>
        <taxon>Rhabditomorpha</taxon>
        <taxon>Strongyloidea</taxon>
        <taxon>Heterorhabditidae</taxon>
        <taxon>Heterorhabditis</taxon>
    </lineage>
</organism>
<feature type="region of interest" description="Disordered" evidence="1">
    <location>
        <begin position="17"/>
        <end position="107"/>
    </location>
</feature>
<keyword evidence="2" id="KW-1185">Reference proteome</keyword>
<accession>A0A1I7XGP3</accession>
<feature type="compositionally biased region" description="Polar residues" evidence="1">
    <location>
        <begin position="203"/>
        <end position="217"/>
    </location>
</feature>
<proteinExistence type="predicted"/>
<protein>
    <submittedName>
        <fullName evidence="3">Eukaryotic translation initiation factor 4B</fullName>
    </submittedName>
</protein>
<sequence>MTLFAFKIIRQKDERCLEKDMGNDHAVRDEWSSKEERIPRTEQEREKGNRRMDRNQNQGEERAGERRQRNDVRVVRNVRGRGGYGAGGSNNRYDRHGSHRDRFDREDRNRDLEGYHIEHRGDEREYENHRRGVMRGTVRGGQSNYGTQRQYTRTFSSTYRGGIKEGNNVRSDEYRIGRGRNTGFERNGRSDGYVPRDSGNYYPESSISRGGYSTRTQRGGYSNRSSSRGGYSTRGFSGPKRYSVQRGDAPPQHYSNMPRQPTDVVYFDPSQQINRQPPPPREKKIIEIVPPSA</sequence>
<evidence type="ECO:0000256" key="1">
    <source>
        <dbReference type="SAM" id="MobiDB-lite"/>
    </source>
</evidence>